<keyword evidence="6" id="KW-0472">Membrane</keyword>
<dbReference type="InterPro" id="IPR001789">
    <property type="entry name" value="Sig_transdc_resp-reg_receiver"/>
</dbReference>
<dbReference type="Gene3D" id="3.40.50.2300">
    <property type="match status" value="1"/>
</dbReference>
<keyword evidence="3 4" id="KW-0597">Phosphoprotein</keyword>
<dbReference type="Gene3D" id="3.30.565.10">
    <property type="entry name" value="Histidine kinase-like ATPase, C-terminal domain"/>
    <property type="match status" value="1"/>
</dbReference>
<feature type="domain" description="Response regulatory" evidence="8">
    <location>
        <begin position="461"/>
        <end position="573"/>
    </location>
</feature>
<dbReference type="SUPFAM" id="SSF55874">
    <property type="entry name" value="ATPase domain of HSP90 chaperone/DNA topoisomerase II/histidine kinase"/>
    <property type="match status" value="1"/>
</dbReference>
<dbReference type="InterPro" id="IPR011006">
    <property type="entry name" value="CheY-like_superfamily"/>
</dbReference>
<dbReference type="PROSITE" id="PS50109">
    <property type="entry name" value="HIS_KIN"/>
    <property type="match status" value="1"/>
</dbReference>
<dbReference type="PRINTS" id="PR00344">
    <property type="entry name" value="BCTRLSENSOR"/>
</dbReference>
<feature type="modified residue" description="4-aspartylphosphate" evidence="4">
    <location>
        <position position="512"/>
    </location>
</feature>
<name>A0A5A9GLG5_AZOLI</name>
<dbReference type="SMART" id="SM00448">
    <property type="entry name" value="REC"/>
    <property type="match status" value="1"/>
</dbReference>
<evidence type="ECO:0000313" key="9">
    <source>
        <dbReference type="EMBL" id="KAA0595300.1"/>
    </source>
</evidence>
<dbReference type="PANTHER" id="PTHR43065:SF42">
    <property type="entry name" value="TWO-COMPONENT SENSOR PPRA"/>
    <property type="match status" value="1"/>
</dbReference>
<keyword evidence="6" id="KW-1133">Transmembrane helix</keyword>
<evidence type="ECO:0000256" key="1">
    <source>
        <dbReference type="ARBA" id="ARBA00000085"/>
    </source>
</evidence>
<evidence type="ECO:0000256" key="5">
    <source>
        <dbReference type="SAM" id="MobiDB-lite"/>
    </source>
</evidence>
<feature type="compositionally biased region" description="Gly residues" evidence="5">
    <location>
        <begin position="599"/>
        <end position="608"/>
    </location>
</feature>
<dbReference type="SMART" id="SM00388">
    <property type="entry name" value="HisKA"/>
    <property type="match status" value="1"/>
</dbReference>
<accession>A0A5A9GLG5</accession>
<dbReference type="RefSeq" id="WP_149232241.1">
    <property type="nucleotide sequence ID" value="NZ_JALJXJ010000007.1"/>
</dbReference>
<dbReference type="Gene3D" id="1.10.287.130">
    <property type="match status" value="1"/>
</dbReference>
<evidence type="ECO:0000256" key="3">
    <source>
        <dbReference type="ARBA" id="ARBA00022553"/>
    </source>
</evidence>
<dbReference type="SUPFAM" id="SSF52172">
    <property type="entry name" value="CheY-like"/>
    <property type="match status" value="1"/>
</dbReference>
<feature type="region of interest" description="Disordered" evidence="5">
    <location>
        <begin position="576"/>
        <end position="608"/>
    </location>
</feature>
<feature type="domain" description="Histidine kinase" evidence="7">
    <location>
        <begin position="227"/>
        <end position="440"/>
    </location>
</feature>
<dbReference type="PANTHER" id="PTHR43065">
    <property type="entry name" value="SENSOR HISTIDINE KINASE"/>
    <property type="match status" value="1"/>
</dbReference>
<dbReference type="SUPFAM" id="SSF47384">
    <property type="entry name" value="Homodimeric domain of signal transducing histidine kinase"/>
    <property type="match status" value="1"/>
</dbReference>
<dbReference type="GO" id="GO:0000155">
    <property type="term" value="F:phosphorelay sensor kinase activity"/>
    <property type="evidence" value="ECO:0007669"/>
    <property type="project" value="InterPro"/>
</dbReference>
<evidence type="ECO:0000259" key="8">
    <source>
        <dbReference type="PROSITE" id="PS50110"/>
    </source>
</evidence>
<reference evidence="9 10" key="1">
    <citation type="submission" date="2019-08" db="EMBL/GenBank/DDBJ databases">
        <authorList>
            <person name="Grouzdev D."/>
            <person name="Tikhonova E."/>
            <person name="Kravchenko I."/>
        </authorList>
    </citation>
    <scope>NUCLEOTIDE SEQUENCE [LARGE SCALE GENOMIC DNA]</scope>
    <source>
        <strain evidence="9 10">59b</strain>
    </source>
</reference>
<sequence>MTDLAGFWRHTPRLTALAVAILLIAGGLMAMVSEKAYRDERAGDVEVQARILAATVTAALSFNDRNAAGEYVAALSASPEFEAAGVYDGNGRLFAAHTAGGMLPVPQAAEPLGHHFDGDHLTVTVPVMQDGGAIGSVSLRTQVEPFARRAERYVGMALLLAMTLLIVLVLGAAQAALTRANRDLAEQARDLSAANGALNAEIAEREKVEAALRQSQKMEAMGQLTGGIAHDFNNLLQALASCLQLVGRRAKEPSIQPLLETGHQAIDRGAKLVQQLMAFARRQTLRPEPMDVRDRLLGMADLLTRAIRADITLETQVEPGLWPVEVDPTQFELAILNLAVNARDAMPEGGRLRVTARNRPAIGASGDLVQVTVADTGTGMEPEVKARVFEPFFTTKEVGKGSGLGLAQVYGFTRQSSGRVEIDSAPGRGTAVSLFLPRTAKPVAAPAAERALDTARGAGRRLLLVEDDPVVGSMVAAALDEIGYAVLRAANAEEALGLLTDGDLRIDLLFSDVVMPGAMNGVDLAHTARRLRPGLPVVLTTGYSEDIARIEGVRVLPKPYRVGALAELLDAALGEGDAQDGSSGKMPPRDPLTLTLSPGGRGDSSGNP</sequence>
<dbReference type="CDD" id="cd00082">
    <property type="entry name" value="HisKA"/>
    <property type="match status" value="1"/>
</dbReference>
<dbReference type="InterPro" id="IPR005467">
    <property type="entry name" value="His_kinase_dom"/>
</dbReference>
<proteinExistence type="predicted"/>
<keyword evidence="6" id="KW-0812">Transmembrane</keyword>
<dbReference type="SMART" id="SM00387">
    <property type="entry name" value="HATPase_c"/>
    <property type="match status" value="1"/>
</dbReference>
<dbReference type="PROSITE" id="PS50110">
    <property type="entry name" value="RESPONSE_REGULATORY"/>
    <property type="match status" value="1"/>
</dbReference>
<dbReference type="InterPro" id="IPR036890">
    <property type="entry name" value="HATPase_C_sf"/>
</dbReference>
<feature type="transmembrane region" description="Helical" evidence="6">
    <location>
        <begin position="14"/>
        <end position="32"/>
    </location>
</feature>
<dbReference type="Pfam" id="PF17152">
    <property type="entry name" value="CHASE8"/>
    <property type="match status" value="1"/>
</dbReference>
<dbReference type="Proteomes" id="UP000324927">
    <property type="component" value="Unassembled WGS sequence"/>
</dbReference>
<dbReference type="InterPro" id="IPR033417">
    <property type="entry name" value="CHASE8"/>
</dbReference>
<dbReference type="EC" id="2.7.13.3" evidence="2"/>
<protein>
    <recommendedName>
        <fullName evidence="2">histidine kinase</fullName>
        <ecNumber evidence="2">2.7.13.3</ecNumber>
    </recommendedName>
</protein>
<evidence type="ECO:0000313" key="10">
    <source>
        <dbReference type="Proteomes" id="UP000324927"/>
    </source>
</evidence>
<dbReference type="InterPro" id="IPR003594">
    <property type="entry name" value="HATPase_dom"/>
</dbReference>
<dbReference type="OrthoDB" id="9796100at2"/>
<keyword evidence="10" id="KW-1185">Reference proteome</keyword>
<evidence type="ECO:0000256" key="2">
    <source>
        <dbReference type="ARBA" id="ARBA00012438"/>
    </source>
</evidence>
<dbReference type="AlphaFoldDB" id="A0A5A9GLG5"/>
<dbReference type="InterPro" id="IPR036097">
    <property type="entry name" value="HisK_dim/P_sf"/>
</dbReference>
<gene>
    <name evidence="9" type="ORF">FZ942_16865</name>
</gene>
<dbReference type="InterPro" id="IPR003661">
    <property type="entry name" value="HisK_dim/P_dom"/>
</dbReference>
<dbReference type="InterPro" id="IPR004358">
    <property type="entry name" value="Sig_transdc_His_kin-like_C"/>
</dbReference>
<feature type="transmembrane region" description="Helical" evidence="6">
    <location>
        <begin position="153"/>
        <end position="177"/>
    </location>
</feature>
<evidence type="ECO:0000259" key="7">
    <source>
        <dbReference type="PROSITE" id="PS50109"/>
    </source>
</evidence>
<evidence type="ECO:0000256" key="4">
    <source>
        <dbReference type="PROSITE-ProRule" id="PRU00169"/>
    </source>
</evidence>
<dbReference type="Pfam" id="PF02518">
    <property type="entry name" value="HATPase_c"/>
    <property type="match status" value="1"/>
</dbReference>
<dbReference type="EMBL" id="VTTN01000006">
    <property type="protein sequence ID" value="KAA0595300.1"/>
    <property type="molecule type" value="Genomic_DNA"/>
</dbReference>
<evidence type="ECO:0000256" key="6">
    <source>
        <dbReference type="SAM" id="Phobius"/>
    </source>
</evidence>
<comment type="caution">
    <text evidence="9">The sequence shown here is derived from an EMBL/GenBank/DDBJ whole genome shotgun (WGS) entry which is preliminary data.</text>
</comment>
<organism evidence="9 10">
    <name type="scientific">Azospirillum lipoferum</name>
    <dbReference type="NCBI Taxonomy" id="193"/>
    <lineage>
        <taxon>Bacteria</taxon>
        <taxon>Pseudomonadati</taxon>
        <taxon>Pseudomonadota</taxon>
        <taxon>Alphaproteobacteria</taxon>
        <taxon>Rhodospirillales</taxon>
        <taxon>Azospirillaceae</taxon>
        <taxon>Azospirillum</taxon>
    </lineage>
</organism>
<dbReference type="Pfam" id="PF00072">
    <property type="entry name" value="Response_reg"/>
    <property type="match status" value="1"/>
</dbReference>
<comment type="catalytic activity">
    <reaction evidence="1">
        <text>ATP + protein L-histidine = ADP + protein N-phospho-L-histidine.</text>
        <dbReference type="EC" id="2.7.13.3"/>
    </reaction>
</comment>